<dbReference type="InterPro" id="IPR041725">
    <property type="entry name" value="L-asparaginase_I"/>
</dbReference>
<evidence type="ECO:0000259" key="3">
    <source>
        <dbReference type="Pfam" id="PF17763"/>
    </source>
</evidence>
<dbReference type="PROSITE" id="PS51732">
    <property type="entry name" value="ASN_GLN_ASE_3"/>
    <property type="match status" value="1"/>
</dbReference>
<dbReference type="Gene3D" id="3.40.50.40">
    <property type="match status" value="1"/>
</dbReference>
<reference evidence="4" key="1">
    <citation type="submission" date="2021-06" db="EMBL/GenBank/DDBJ databases">
        <title>Paracoccus bacterium XHP0099 sp. nov., isolated from the surface waters of the Yellow Sea.</title>
        <authorList>
            <person name="Xue H."/>
            <person name="Zhang D."/>
        </authorList>
    </citation>
    <scope>NUCLEOTIDE SEQUENCE</scope>
    <source>
        <strain evidence="4">XHP0099</strain>
    </source>
</reference>
<dbReference type="InterPro" id="IPR027475">
    <property type="entry name" value="Asparaginase/glutaminase_AS2"/>
</dbReference>
<feature type="domain" description="L-asparaginase N-terminal" evidence="2">
    <location>
        <begin position="2"/>
        <end position="206"/>
    </location>
</feature>
<evidence type="ECO:0000313" key="4">
    <source>
        <dbReference type="EMBL" id="MBU3029125.1"/>
    </source>
</evidence>
<organism evidence="4 5">
    <name type="scientific">Paracoccus marinaquae</name>
    <dbReference type="NCBI Taxonomy" id="2841926"/>
    <lineage>
        <taxon>Bacteria</taxon>
        <taxon>Pseudomonadati</taxon>
        <taxon>Pseudomonadota</taxon>
        <taxon>Alphaproteobacteria</taxon>
        <taxon>Rhodobacterales</taxon>
        <taxon>Paracoccaceae</taxon>
        <taxon>Paracoccus</taxon>
    </lineage>
</organism>
<dbReference type="InterPro" id="IPR037152">
    <property type="entry name" value="L-asparaginase_N_sf"/>
</dbReference>
<dbReference type="RefSeq" id="WP_216031818.1">
    <property type="nucleotide sequence ID" value="NZ_JAHKNG010000003.1"/>
</dbReference>
<sequence>MRVCIINTGGTIGCVGEPLAPMPAGEFAAAVQHLLGSALGAALPGLSLHFDAGLGFDSPTGTLDSTDLRPTDWCRMTRRLLDLYAGFDAFVILHGTDTMDFTAAALPFLLNVFDPLGLGRALLSKPVILTGAQLPLLRQTPEGLVLNAGSDAFANLAGALACARLCLPEVAVFFDGRLLRGNRALKVSTMRFAGFDSPHLPPLAEAGIGVWHGPAAPLAGPAAPERSLDDPAARDLALAQLDAVEAALEAHPVLQLPVGPADHRRDLPLLADMIDAALASGIRGLLIEGYGEGNVPAGSGAIEAALRRAHAAGVTVLIGSRVIGGKVGQFHYAAGAWIARTGAVETGDMTPVAAFAKLTVLLAAAGHHGWDRATVAALLKRGLAGECTATDRLGPGEVLWPGMRLCAADGRAELLNEAGAGLVLRDGAGKDLWSVGGTGRMMMQDRPAFVAADGADLWQSGASLPGGVLILTGDDRPRLMLHDPAGRQAPQILFGA</sequence>
<dbReference type="PANTHER" id="PTHR11707:SF28">
    <property type="entry name" value="60 KDA LYSOPHOSPHOLIPASE"/>
    <property type="match status" value="1"/>
</dbReference>
<dbReference type="PIRSF" id="PIRSF001220">
    <property type="entry name" value="L-ASNase_gatD"/>
    <property type="match status" value="1"/>
</dbReference>
<accession>A0ABS6AHH9</accession>
<dbReference type="SMART" id="SM00870">
    <property type="entry name" value="Asparaginase"/>
    <property type="match status" value="1"/>
</dbReference>
<feature type="active site" evidence="1">
    <location>
        <position position="96"/>
    </location>
</feature>
<dbReference type="PANTHER" id="PTHR11707">
    <property type="entry name" value="L-ASPARAGINASE"/>
    <property type="match status" value="1"/>
</dbReference>
<dbReference type="PROSITE" id="PS00917">
    <property type="entry name" value="ASN_GLN_ASE_2"/>
    <property type="match status" value="1"/>
</dbReference>
<feature type="domain" description="Asparaginase/glutaminase C-terminal" evidence="3">
    <location>
        <begin position="271"/>
        <end position="364"/>
    </location>
</feature>
<evidence type="ECO:0000313" key="5">
    <source>
        <dbReference type="Proteomes" id="UP001166191"/>
    </source>
</evidence>
<dbReference type="InterPro" id="IPR027473">
    <property type="entry name" value="L-asparaginase_C"/>
</dbReference>
<name>A0ABS6AHH9_9RHOB</name>
<protein>
    <submittedName>
        <fullName evidence="4">Asparaginase</fullName>
    </submittedName>
</protein>
<dbReference type="EMBL" id="JAHKNG010000003">
    <property type="protein sequence ID" value="MBU3029125.1"/>
    <property type="molecule type" value="Genomic_DNA"/>
</dbReference>
<dbReference type="CDD" id="cd08963">
    <property type="entry name" value="L-asparaginase_I"/>
    <property type="match status" value="1"/>
</dbReference>
<gene>
    <name evidence="4" type="ORF">KNW02_03195</name>
</gene>
<dbReference type="Pfam" id="PF00710">
    <property type="entry name" value="Asparaginase"/>
    <property type="match status" value="1"/>
</dbReference>
<evidence type="ECO:0000256" key="1">
    <source>
        <dbReference type="PROSITE-ProRule" id="PRU10100"/>
    </source>
</evidence>
<dbReference type="InterPro" id="IPR040919">
    <property type="entry name" value="Asparaginase_C"/>
</dbReference>
<dbReference type="InterPro" id="IPR006034">
    <property type="entry name" value="Asparaginase/glutaminase-like"/>
</dbReference>
<comment type="caution">
    <text evidence="4">The sequence shown here is derived from an EMBL/GenBank/DDBJ whole genome shotgun (WGS) entry which is preliminary data.</text>
</comment>
<dbReference type="InterPro" id="IPR027474">
    <property type="entry name" value="L-asparaginase_N"/>
</dbReference>
<dbReference type="Pfam" id="PF17763">
    <property type="entry name" value="Asparaginase_C"/>
    <property type="match status" value="1"/>
</dbReference>
<dbReference type="PIRSF" id="PIRSF500176">
    <property type="entry name" value="L_ASNase"/>
    <property type="match status" value="1"/>
</dbReference>
<proteinExistence type="predicted"/>
<evidence type="ECO:0000259" key="2">
    <source>
        <dbReference type="Pfam" id="PF00710"/>
    </source>
</evidence>
<keyword evidence="5" id="KW-1185">Reference proteome</keyword>
<dbReference type="Proteomes" id="UP001166191">
    <property type="component" value="Unassembled WGS sequence"/>
</dbReference>
<dbReference type="SFLD" id="SFLDS00057">
    <property type="entry name" value="Glutaminase/Asparaginase"/>
    <property type="match status" value="1"/>
</dbReference>
<dbReference type="Gene3D" id="3.40.50.1170">
    <property type="entry name" value="L-asparaginase, N-terminal domain"/>
    <property type="match status" value="1"/>
</dbReference>